<proteinExistence type="predicted"/>
<evidence type="ECO:0000313" key="1">
    <source>
        <dbReference type="EMBL" id="NYY89663.1"/>
    </source>
</evidence>
<reference evidence="1" key="2">
    <citation type="submission" date="2020-06" db="EMBL/GenBank/DDBJ databases">
        <title>Whole Genome Sequence of Bradyrhizobium sp. Strain 323S2.</title>
        <authorList>
            <person name="Bromfield E.S.P."/>
        </authorList>
    </citation>
    <scope>NUCLEOTIDE SEQUENCE [LARGE SCALE GENOMIC DNA]</scope>
    <source>
        <strain evidence="1">323S2</strain>
    </source>
</reference>
<sequence length="136" mass="15403">MFDTPDPGPQDRSPAKSPIFYAIELARLADGNVYVSLTATTVDGEKTHLLSKEIAYETVPTIDCALTVIQAGLRVRLLARPMKEFCQKLGENYFRLDIPERPDSPRVEKLVQEFKLIQKHIVQDSDNSWQIGPMEE</sequence>
<organism evidence="1">
    <name type="scientific">Bradyrhizobium barranii subsp. barranii</name>
    <dbReference type="NCBI Taxonomy" id="2823807"/>
    <lineage>
        <taxon>Bacteria</taxon>
        <taxon>Pseudomonadati</taxon>
        <taxon>Pseudomonadota</taxon>
        <taxon>Alphaproteobacteria</taxon>
        <taxon>Hyphomicrobiales</taxon>
        <taxon>Nitrobacteraceae</taxon>
        <taxon>Bradyrhizobium</taxon>
        <taxon>Bradyrhizobium barranii</taxon>
    </lineage>
</organism>
<accession>A0A7Z0Q879</accession>
<dbReference type="EMBL" id="CP088280">
    <property type="protein sequence ID" value="UGX94271.1"/>
    <property type="molecule type" value="Genomic_DNA"/>
</dbReference>
<dbReference type="RefSeq" id="WP_166346019.1">
    <property type="nucleotide sequence ID" value="NZ_CP088280.1"/>
</dbReference>
<protein>
    <submittedName>
        <fullName evidence="1">Uncharacterized protein</fullName>
    </submittedName>
</protein>
<gene>
    <name evidence="2" type="ORF">G6321_00053550</name>
    <name evidence="1" type="ORF">G6321_14890</name>
</gene>
<evidence type="ECO:0000313" key="2">
    <source>
        <dbReference type="EMBL" id="UGX94271.1"/>
    </source>
</evidence>
<dbReference type="AlphaFoldDB" id="A0A7Z0Q879"/>
<reference evidence="2 3" key="3">
    <citation type="journal article" date="2022" name="Int. J. Syst. Evol. Microbiol.">
        <title>Strains of Bradyrhizobium barranii sp. nov. associated with legumes native to Canada are symbionts of soybeans and belong to different subspecies (subsp. barranii subsp. nov. and subsp. apii subsp. nov.) and symbiovars (sv. glycinearum and sv. septentrionale).</title>
        <authorList>
            <person name="Bromfield E.S.P."/>
            <person name="Cloutier S."/>
            <person name="Wasai-Hara S."/>
            <person name="Minamisawa K."/>
        </authorList>
    </citation>
    <scope>NUCLEOTIDE SEQUENCE [LARGE SCALE GENOMIC DNA]</scope>
    <source>
        <strain evidence="2 3">323S2</strain>
    </source>
</reference>
<reference evidence="2 3" key="1">
    <citation type="journal article" date="2017" name="Syst. Appl. Microbiol.">
        <title>Soybeans inoculated with root zone soils of Canadian native legumes harbour diverse and novel Bradyrhizobium spp. that possess agricultural potential.</title>
        <authorList>
            <person name="Bromfield E.S.P."/>
            <person name="Cloutier S."/>
            <person name="Tambong J.T."/>
            <person name="Tran Thi T.V."/>
        </authorList>
    </citation>
    <scope>NUCLEOTIDE SEQUENCE [LARGE SCALE GENOMIC DNA]</scope>
    <source>
        <strain evidence="2 3">323S2</strain>
    </source>
</reference>
<dbReference type="EMBL" id="JACBFH010000001">
    <property type="protein sequence ID" value="NYY89663.1"/>
    <property type="molecule type" value="Genomic_DNA"/>
</dbReference>
<name>A0A7Z0Q879_9BRAD</name>
<dbReference type="Proteomes" id="UP000564836">
    <property type="component" value="Chromosome"/>
</dbReference>
<evidence type="ECO:0000313" key="3">
    <source>
        <dbReference type="Proteomes" id="UP000564836"/>
    </source>
</evidence>